<name>A0A2V3V7N2_9SPHN</name>
<protein>
    <submittedName>
        <fullName evidence="2">Hpr(Ser) kinase/phosphatase</fullName>
    </submittedName>
</protein>
<accession>A0A2V3V7N2</accession>
<dbReference type="GO" id="GO:0005524">
    <property type="term" value="F:ATP binding"/>
    <property type="evidence" value="ECO:0007669"/>
    <property type="project" value="InterPro"/>
</dbReference>
<proteinExistence type="predicted"/>
<keyword evidence="2" id="KW-0808">Transferase</keyword>
<dbReference type="Pfam" id="PF07475">
    <property type="entry name" value="Hpr_kinase_C"/>
    <property type="match status" value="1"/>
</dbReference>
<dbReference type="SUPFAM" id="SSF53795">
    <property type="entry name" value="PEP carboxykinase-like"/>
    <property type="match status" value="1"/>
</dbReference>
<evidence type="ECO:0000313" key="2">
    <source>
        <dbReference type="EMBL" id="PXW77783.1"/>
    </source>
</evidence>
<sequence length="319" mass="34651">MLGRDRFRLIHGEILPQFFYSLYGLIIGCERPLPFLPLSAATRADVTIRFAALENRQETPVALAGKFSIFADKEARFTSELGFAAAISSGRLITVEASPHLSQAGLHAALFGPAMGWLLFQRGLVPLHGCGVEVAGRLIAIVGHSGAGKSTLGRALVARGHRLVGDDQLLVDPVTTRVPPGMNVMRLWQDSAYRLGDGVSEEARIAAGYDKYYVDLGSPIPGDSLPLRLVLALGCDPSRDRPHYVPLNRQQGAAMLCNHVYQRPVAYSAGYAPAVLEWSTQVAVRVPVMALDRPDNFEALTDICEEIERLVAIEQGTPR</sequence>
<dbReference type="Proteomes" id="UP000248014">
    <property type="component" value="Unassembled WGS sequence"/>
</dbReference>
<dbReference type="GO" id="GO:0000155">
    <property type="term" value="F:phosphorelay sensor kinase activity"/>
    <property type="evidence" value="ECO:0007669"/>
    <property type="project" value="InterPro"/>
</dbReference>
<comment type="caution">
    <text evidence="2">The sequence shown here is derived from an EMBL/GenBank/DDBJ whole genome shotgun (WGS) entry which is preliminary data.</text>
</comment>
<evidence type="ECO:0000259" key="1">
    <source>
        <dbReference type="Pfam" id="PF07475"/>
    </source>
</evidence>
<keyword evidence="2" id="KW-0418">Kinase</keyword>
<gene>
    <name evidence="2" type="ORF">C7451_104279</name>
</gene>
<dbReference type="Gene3D" id="3.40.50.300">
    <property type="entry name" value="P-loop containing nucleotide triphosphate hydrolases"/>
    <property type="match status" value="1"/>
</dbReference>
<dbReference type="AlphaFoldDB" id="A0A2V3V7N2"/>
<dbReference type="PROSITE" id="PS51257">
    <property type="entry name" value="PROKAR_LIPOPROTEIN"/>
    <property type="match status" value="1"/>
</dbReference>
<dbReference type="GO" id="GO:0006109">
    <property type="term" value="P:regulation of carbohydrate metabolic process"/>
    <property type="evidence" value="ECO:0007669"/>
    <property type="project" value="InterPro"/>
</dbReference>
<dbReference type="RefSeq" id="WP_110298247.1">
    <property type="nucleotide sequence ID" value="NZ_QJJM01000004.1"/>
</dbReference>
<feature type="domain" description="HPr kinase/phosphorylase C-terminal" evidence="1">
    <location>
        <begin position="127"/>
        <end position="174"/>
    </location>
</feature>
<organism evidence="2 3">
    <name type="scientific">Blastomonas natatoria</name>
    <dbReference type="NCBI Taxonomy" id="34015"/>
    <lineage>
        <taxon>Bacteria</taxon>
        <taxon>Pseudomonadati</taxon>
        <taxon>Pseudomonadota</taxon>
        <taxon>Alphaproteobacteria</taxon>
        <taxon>Sphingomonadales</taxon>
        <taxon>Sphingomonadaceae</taxon>
        <taxon>Blastomonas</taxon>
    </lineage>
</organism>
<reference evidence="2 3" key="1">
    <citation type="submission" date="2018-05" db="EMBL/GenBank/DDBJ databases">
        <title>Genomic Encyclopedia of Type Strains, Phase IV (KMG-IV): sequencing the most valuable type-strain genomes for metagenomic binning, comparative biology and taxonomic classification.</title>
        <authorList>
            <person name="Goeker M."/>
        </authorList>
    </citation>
    <scope>NUCLEOTIDE SEQUENCE [LARGE SCALE GENOMIC DNA]</scope>
    <source>
        <strain evidence="2 3">DSM 3183</strain>
    </source>
</reference>
<keyword evidence="3" id="KW-1185">Reference proteome</keyword>
<evidence type="ECO:0000313" key="3">
    <source>
        <dbReference type="Proteomes" id="UP000248014"/>
    </source>
</evidence>
<dbReference type="InterPro" id="IPR011104">
    <property type="entry name" value="Hpr_kin/Pase_C"/>
</dbReference>
<dbReference type="InterPro" id="IPR027417">
    <property type="entry name" value="P-loop_NTPase"/>
</dbReference>
<dbReference type="OrthoDB" id="3213869at2"/>
<dbReference type="EMBL" id="QJJM01000004">
    <property type="protein sequence ID" value="PXW77783.1"/>
    <property type="molecule type" value="Genomic_DNA"/>
</dbReference>